<feature type="region of interest" description="Disordered" evidence="1">
    <location>
        <begin position="1"/>
        <end position="20"/>
    </location>
</feature>
<proteinExistence type="predicted"/>
<comment type="caution">
    <text evidence="2">The sequence shown here is derived from an EMBL/GenBank/DDBJ whole genome shotgun (WGS) entry which is preliminary data.</text>
</comment>
<organism evidence="2 3">
    <name type="scientific">Petrolisthes cinctipes</name>
    <name type="common">Flat porcelain crab</name>
    <dbReference type="NCBI Taxonomy" id="88211"/>
    <lineage>
        <taxon>Eukaryota</taxon>
        <taxon>Metazoa</taxon>
        <taxon>Ecdysozoa</taxon>
        <taxon>Arthropoda</taxon>
        <taxon>Crustacea</taxon>
        <taxon>Multicrustacea</taxon>
        <taxon>Malacostraca</taxon>
        <taxon>Eumalacostraca</taxon>
        <taxon>Eucarida</taxon>
        <taxon>Decapoda</taxon>
        <taxon>Pleocyemata</taxon>
        <taxon>Anomura</taxon>
        <taxon>Galatheoidea</taxon>
        <taxon>Porcellanidae</taxon>
        <taxon>Petrolisthes</taxon>
    </lineage>
</organism>
<gene>
    <name evidence="2" type="ORF">Pcinc_020910</name>
</gene>
<evidence type="ECO:0000256" key="1">
    <source>
        <dbReference type="SAM" id="MobiDB-lite"/>
    </source>
</evidence>
<evidence type="ECO:0000313" key="2">
    <source>
        <dbReference type="EMBL" id="KAK3874124.1"/>
    </source>
</evidence>
<accession>A0AAE1FGZ5</accession>
<dbReference type="EMBL" id="JAWQEG010002134">
    <property type="protein sequence ID" value="KAK3874124.1"/>
    <property type="molecule type" value="Genomic_DNA"/>
</dbReference>
<evidence type="ECO:0000313" key="3">
    <source>
        <dbReference type="Proteomes" id="UP001286313"/>
    </source>
</evidence>
<sequence length="129" mass="14633">MSSTTCFTPHGSVWPHAPAGDGLQKRLERERKSDRARKVWWKESQLSHLLALLRTHQHLRNVFGPCLCRGLPWDANLVVLLVPMFTLVQHRPAFLCAFFPACLPHPALPLCLLLALFPVCLPLPVDLHF</sequence>
<dbReference type="AlphaFoldDB" id="A0AAE1FGZ5"/>
<reference evidence="2" key="1">
    <citation type="submission" date="2023-10" db="EMBL/GenBank/DDBJ databases">
        <title>Genome assemblies of two species of porcelain crab, Petrolisthes cinctipes and Petrolisthes manimaculis (Anomura: Porcellanidae).</title>
        <authorList>
            <person name="Angst P."/>
        </authorList>
    </citation>
    <scope>NUCLEOTIDE SEQUENCE</scope>
    <source>
        <strain evidence="2">PB745_01</strain>
        <tissue evidence="2">Gill</tissue>
    </source>
</reference>
<protein>
    <submittedName>
        <fullName evidence="2">Uncharacterized protein</fullName>
    </submittedName>
</protein>
<dbReference type="Proteomes" id="UP001286313">
    <property type="component" value="Unassembled WGS sequence"/>
</dbReference>
<name>A0AAE1FGZ5_PETCI</name>
<keyword evidence="3" id="KW-1185">Reference proteome</keyword>